<gene>
    <name evidence="6" type="ORF">FHS92_000753</name>
</gene>
<evidence type="ECO:0000256" key="2">
    <source>
        <dbReference type="ARBA" id="ARBA00022692"/>
    </source>
</evidence>
<dbReference type="RefSeq" id="WP_184077643.1">
    <property type="nucleotide sequence ID" value="NZ_JACIJP010000001.1"/>
</dbReference>
<feature type="transmembrane region" description="Helical" evidence="5">
    <location>
        <begin position="125"/>
        <end position="145"/>
    </location>
</feature>
<dbReference type="Pfam" id="PF01124">
    <property type="entry name" value="MAPEG"/>
    <property type="match status" value="1"/>
</dbReference>
<reference evidence="6 7" key="1">
    <citation type="submission" date="2020-08" db="EMBL/GenBank/DDBJ databases">
        <title>Genomic Encyclopedia of Type Strains, Phase IV (KMG-IV): sequencing the most valuable type-strain genomes for metagenomic binning, comparative biology and taxonomic classification.</title>
        <authorList>
            <person name="Goeker M."/>
        </authorList>
    </citation>
    <scope>NUCLEOTIDE SEQUENCE [LARGE SCALE GENOMIC DNA]</scope>
    <source>
        <strain evidence="6 7">DSM 102255</strain>
    </source>
</reference>
<sequence length="148" mass="15993">MSLNLSANLLVPAIALVLWSLTMLIWMVVVRFPAMKAANINLAKAIGGRGQDLEKLLPPAANWPAHNYAHLMEQPTIFYPTILVLAVLGQGSTLNLVLAWAYVAIRIVHSVWQVKVNAVPVRARLFLVSSLVLVVLAVNALRAAIAAA</sequence>
<keyword evidence="7" id="KW-1185">Reference proteome</keyword>
<keyword evidence="4 5" id="KW-0472">Membrane</keyword>
<organism evidence="6 7">
    <name type="scientific">Sphingobium subterraneum</name>
    <dbReference type="NCBI Taxonomy" id="627688"/>
    <lineage>
        <taxon>Bacteria</taxon>
        <taxon>Pseudomonadati</taxon>
        <taxon>Pseudomonadota</taxon>
        <taxon>Alphaproteobacteria</taxon>
        <taxon>Sphingomonadales</taxon>
        <taxon>Sphingomonadaceae</taxon>
        <taxon>Sphingobium</taxon>
    </lineage>
</organism>
<comment type="subcellular location">
    <subcellularLocation>
        <location evidence="1">Membrane</location>
    </subcellularLocation>
</comment>
<dbReference type="EMBL" id="JACIJP010000001">
    <property type="protein sequence ID" value="MBB6123046.1"/>
    <property type="molecule type" value="Genomic_DNA"/>
</dbReference>
<dbReference type="Gene3D" id="1.20.120.550">
    <property type="entry name" value="Membrane associated eicosanoid/glutathione metabolism-like domain"/>
    <property type="match status" value="1"/>
</dbReference>
<evidence type="ECO:0000313" key="6">
    <source>
        <dbReference type="EMBL" id="MBB6123046.1"/>
    </source>
</evidence>
<dbReference type="InterPro" id="IPR001129">
    <property type="entry name" value="Membr-assoc_MAPEG"/>
</dbReference>
<keyword evidence="2 5" id="KW-0812">Transmembrane</keyword>
<proteinExistence type="predicted"/>
<accession>A0A841J0J2</accession>
<protein>
    <recommendedName>
        <fullName evidence="8">MAPEG family protein</fullName>
    </recommendedName>
</protein>
<feature type="transmembrane region" description="Helical" evidence="5">
    <location>
        <begin position="7"/>
        <end position="29"/>
    </location>
</feature>
<keyword evidence="3 5" id="KW-1133">Transmembrane helix</keyword>
<dbReference type="InterPro" id="IPR023352">
    <property type="entry name" value="MAPEG-like_dom_sf"/>
</dbReference>
<feature type="transmembrane region" description="Helical" evidence="5">
    <location>
        <begin position="77"/>
        <end position="105"/>
    </location>
</feature>
<dbReference type="SUPFAM" id="SSF161084">
    <property type="entry name" value="MAPEG domain-like"/>
    <property type="match status" value="1"/>
</dbReference>
<dbReference type="AlphaFoldDB" id="A0A841J0J2"/>
<evidence type="ECO:0008006" key="8">
    <source>
        <dbReference type="Google" id="ProtNLM"/>
    </source>
</evidence>
<dbReference type="Proteomes" id="UP000552700">
    <property type="component" value="Unassembled WGS sequence"/>
</dbReference>
<comment type="caution">
    <text evidence="6">The sequence shown here is derived from an EMBL/GenBank/DDBJ whole genome shotgun (WGS) entry which is preliminary data.</text>
</comment>
<evidence type="ECO:0000313" key="7">
    <source>
        <dbReference type="Proteomes" id="UP000552700"/>
    </source>
</evidence>
<evidence type="ECO:0000256" key="5">
    <source>
        <dbReference type="SAM" id="Phobius"/>
    </source>
</evidence>
<evidence type="ECO:0000256" key="3">
    <source>
        <dbReference type="ARBA" id="ARBA00022989"/>
    </source>
</evidence>
<name>A0A841J0J2_9SPHN</name>
<evidence type="ECO:0000256" key="1">
    <source>
        <dbReference type="ARBA" id="ARBA00004370"/>
    </source>
</evidence>
<evidence type="ECO:0000256" key="4">
    <source>
        <dbReference type="ARBA" id="ARBA00023136"/>
    </source>
</evidence>
<dbReference type="GO" id="GO:0016020">
    <property type="term" value="C:membrane"/>
    <property type="evidence" value="ECO:0007669"/>
    <property type="project" value="UniProtKB-SubCell"/>
</dbReference>